<dbReference type="Gene3D" id="3.30.70.100">
    <property type="match status" value="1"/>
</dbReference>
<dbReference type="RefSeq" id="WP_192009365.1">
    <property type="nucleotide sequence ID" value="NZ_JACYTQ010000002.1"/>
</dbReference>
<dbReference type="PANTHER" id="PTHR41521:SF4">
    <property type="entry name" value="BLR0684 PROTEIN"/>
    <property type="match status" value="1"/>
</dbReference>
<evidence type="ECO:0000313" key="2">
    <source>
        <dbReference type="EMBL" id="MBD8488499.1"/>
    </source>
</evidence>
<dbReference type="Pfam" id="PF07045">
    <property type="entry name" value="DUF1330"/>
    <property type="match status" value="1"/>
</dbReference>
<dbReference type="InterPro" id="IPR010753">
    <property type="entry name" value="DUF1330"/>
</dbReference>
<keyword evidence="3" id="KW-1185">Reference proteome</keyword>
<dbReference type="PANTHER" id="PTHR41521">
    <property type="match status" value="1"/>
</dbReference>
<proteinExistence type="predicted"/>
<organism evidence="2 3">
    <name type="scientific">Echinicola arenosa</name>
    <dbReference type="NCBI Taxonomy" id="2774144"/>
    <lineage>
        <taxon>Bacteria</taxon>
        <taxon>Pseudomonadati</taxon>
        <taxon>Bacteroidota</taxon>
        <taxon>Cytophagia</taxon>
        <taxon>Cytophagales</taxon>
        <taxon>Cyclobacteriaceae</taxon>
        <taxon>Echinicola</taxon>
    </lineage>
</organism>
<evidence type="ECO:0000313" key="3">
    <source>
        <dbReference type="Proteomes" id="UP000647133"/>
    </source>
</evidence>
<dbReference type="SUPFAM" id="SSF54909">
    <property type="entry name" value="Dimeric alpha+beta barrel"/>
    <property type="match status" value="1"/>
</dbReference>
<dbReference type="Proteomes" id="UP000647133">
    <property type="component" value="Unassembled WGS sequence"/>
</dbReference>
<protein>
    <submittedName>
        <fullName evidence="2">DUF1330 domain-containing protein</fullName>
    </submittedName>
</protein>
<sequence>MEVYFIISYDIVDFETFQKYPPAVWEILQQYDGELLVSDMDAIAIEGEKKMMHAIIKFPSYERAMECFNGPEYTAVRPFRINSSKDNTVIMAKAFVPQG</sequence>
<comment type="caution">
    <text evidence="2">The sequence shown here is derived from an EMBL/GenBank/DDBJ whole genome shotgun (WGS) entry which is preliminary data.</text>
</comment>
<dbReference type="EMBL" id="JACYTQ010000002">
    <property type="protein sequence ID" value="MBD8488499.1"/>
    <property type="molecule type" value="Genomic_DNA"/>
</dbReference>
<dbReference type="InterPro" id="IPR011008">
    <property type="entry name" value="Dimeric_a/b-barrel"/>
</dbReference>
<feature type="domain" description="DUF1330" evidence="1">
    <location>
        <begin position="3"/>
        <end position="92"/>
    </location>
</feature>
<evidence type="ECO:0000259" key="1">
    <source>
        <dbReference type="Pfam" id="PF07045"/>
    </source>
</evidence>
<name>A0ABR9AIZ8_9BACT</name>
<gene>
    <name evidence="2" type="ORF">IFO69_07050</name>
</gene>
<reference evidence="2 3" key="1">
    <citation type="submission" date="2020-09" db="EMBL/GenBank/DDBJ databases">
        <title>Echinicola sp. CAU 1574 isolated from sand of Sido Beach.</title>
        <authorList>
            <person name="Kim W."/>
        </authorList>
    </citation>
    <scope>NUCLEOTIDE SEQUENCE [LARGE SCALE GENOMIC DNA]</scope>
    <source>
        <strain evidence="2 3">CAU 1574</strain>
    </source>
</reference>
<accession>A0ABR9AIZ8</accession>